<keyword evidence="3" id="KW-0503">Monooxygenase</keyword>
<dbReference type="InterPro" id="IPR050564">
    <property type="entry name" value="F420-G6PD/mer"/>
</dbReference>
<keyword evidence="4" id="KW-1185">Reference proteome</keyword>
<accession>C6WGF3</accession>
<dbReference type="InterPro" id="IPR011251">
    <property type="entry name" value="Luciferase-like_dom"/>
</dbReference>
<dbReference type="STRING" id="446462.Amir_0300"/>
<dbReference type="SUPFAM" id="SSF51679">
    <property type="entry name" value="Bacterial luciferase-like"/>
    <property type="match status" value="1"/>
</dbReference>
<gene>
    <name evidence="3" type="ordered locus">Amir_0300</name>
</gene>
<keyword evidence="3" id="KW-0560">Oxidoreductase</keyword>
<dbReference type="Gene3D" id="3.20.20.30">
    <property type="entry name" value="Luciferase-like domain"/>
    <property type="match status" value="1"/>
</dbReference>
<dbReference type="KEGG" id="ami:Amir_0300"/>
<evidence type="ECO:0000256" key="1">
    <source>
        <dbReference type="SAM" id="MobiDB-lite"/>
    </source>
</evidence>
<dbReference type="AlphaFoldDB" id="C6WGF3"/>
<proteinExistence type="predicted"/>
<sequence length="364" mass="39408">MTPAVGSGVRGSSEPTAVLSPSPTSRPDPAADWTWPPHPRTTGPVLVDQVEVEYTPTTVVEAARAAEEAGIDGFWVAETRHDPFVALGRVADRVERVGLGTAIAVAFARNPMSTAVQANDLQLLSRGRFRLGLGSQVEQHITKRFGMPWSRPAARMREYVLAMRAIWESWATGERPRFRGEFSTHTLMTPFFDPGPNPFGPPEVWLAGVGERMTEVAGEVADGFLCHAFTTERYLREVTLPALERGLAKSGRTLEGFGVSGPSMVVTDDASAAAVRRQIAFYGSTPAYRPVLDLHGWGELHEELHRLSRRGLWAEMDAAVPDEVLGAFAVTGTPAEAAAEVVARYGDVVTRIAAPVLRADLRSG</sequence>
<feature type="domain" description="Luciferase-like" evidence="2">
    <location>
        <begin position="55"/>
        <end position="348"/>
    </location>
</feature>
<dbReference type="CDD" id="cd01097">
    <property type="entry name" value="Tetrahydromethanopterin_reductase"/>
    <property type="match status" value="1"/>
</dbReference>
<dbReference type="eggNOG" id="COG2141">
    <property type="taxonomic scope" value="Bacteria"/>
</dbReference>
<evidence type="ECO:0000313" key="3">
    <source>
        <dbReference type="EMBL" id="ACU34269.1"/>
    </source>
</evidence>
<name>C6WGF3_ACTMD</name>
<protein>
    <submittedName>
        <fullName evidence="3">Luciferase-like monooxygenase</fullName>
    </submittedName>
</protein>
<organism evidence="3 4">
    <name type="scientific">Actinosynnema mirum (strain ATCC 29888 / DSM 43827 / JCM 3225 / NBRC 14064 / NCIMB 13271 / NRRL B-12336 / IMRU 3971 / 101)</name>
    <dbReference type="NCBI Taxonomy" id="446462"/>
    <lineage>
        <taxon>Bacteria</taxon>
        <taxon>Bacillati</taxon>
        <taxon>Actinomycetota</taxon>
        <taxon>Actinomycetes</taxon>
        <taxon>Pseudonocardiales</taxon>
        <taxon>Pseudonocardiaceae</taxon>
        <taxon>Actinosynnema</taxon>
    </lineage>
</organism>
<dbReference type="Pfam" id="PF00296">
    <property type="entry name" value="Bac_luciferase"/>
    <property type="match status" value="1"/>
</dbReference>
<dbReference type="EMBL" id="CP001630">
    <property type="protein sequence ID" value="ACU34269.1"/>
    <property type="molecule type" value="Genomic_DNA"/>
</dbReference>
<evidence type="ECO:0000259" key="2">
    <source>
        <dbReference type="Pfam" id="PF00296"/>
    </source>
</evidence>
<dbReference type="GO" id="GO:0004497">
    <property type="term" value="F:monooxygenase activity"/>
    <property type="evidence" value="ECO:0007669"/>
    <property type="project" value="UniProtKB-KW"/>
</dbReference>
<feature type="compositionally biased region" description="Polar residues" evidence="1">
    <location>
        <begin position="13"/>
        <end position="25"/>
    </location>
</feature>
<dbReference type="NCBIfam" id="TIGR03617">
    <property type="entry name" value="F420_MSMEG_2256"/>
    <property type="match status" value="1"/>
</dbReference>
<reference evidence="3 4" key="1">
    <citation type="journal article" date="2009" name="Stand. Genomic Sci.">
        <title>Complete genome sequence of Actinosynnema mirum type strain (101).</title>
        <authorList>
            <person name="Land M."/>
            <person name="Lapidus A."/>
            <person name="Mayilraj S."/>
            <person name="Chen F."/>
            <person name="Copeland A."/>
            <person name="Del Rio T.G."/>
            <person name="Nolan M."/>
            <person name="Lucas S."/>
            <person name="Tice H."/>
            <person name="Cheng J.F."/>
            <person name="Chertkov O."/>
            <person name="Bruce D."/>
            <person name="Goodwin L."/>
            <person name="Pitluck S."/>
            <person name="Rohde M."/>
            <person name="Goker M."/>
            <person name="Pati A."/>
            <person name="Ivanova N."/>
            <person name="Mavromatis K."/>
            <person name="Chen A."/>
            <person name="Palaniappan K."/>
            <person name="Hauser L."/>
            <person name="Chang Y.J."/>
            <person name="Jeffries C.C."/>
            <person name="Brettin T."/>
            <person name="Detter J.C."/>
            <person name="Han C."/>
            <person name="Chain P."/>
            <person name="Tindall B.J."/>
            <person name="Bristow J."/>
            <person name="Eisen J.A."/>
            <person name="Markowitz V."/>
            <person name="Hugenholtz P."/>
            <person name="Kyrpides N.C."/>
            <person name="Klenk H.P."/>
        </authorList>
    </citation>
    <scope>NUCLEOTIDE SEQUENCE [LARGE SCALE GENOMIC DNA]</scope>
    <source>
        <strain evidence="4">ATCC 29888 / DSM 43827 / JCM 3225 / NBRC 14064 / NCIMB 13271 / NRRL B-12336 / IMRU 3971 / 101</strain>
    </source>
</reference>
<dbReference type="InterPro" id="IPR019919">
    <property type="entry name" value="Lucif-like_OxRdtase_MSMEG_2256"/>
</dbReference>
<dbReference type="InterPro" id="IPR036661">
    <property type="entry name" value="Luciferase-like_sf"/>
</dbReference>
<dbReference type="GO" id="GO:0016705">
    <property type="term" value="F:oxidoreductase activity, acting on paired donors, with incorporation or reduction of molecular oxygen"/>
    <property type="evidence" value="ECO:0007669"/>
    <property type="project" value="InterPro"/>
</dbReference>
<evidence type="ECO:0000313" key="4">
    <source>
        <dbReference type="Proteomes" id="UP000002213"/>
    </source>
</evidence>
<dbReference type="HOGENOM" id="CLU_027853_5_1_11"/>
<dbReference type="PANTHER" id="PTHR43244:SF2">
    <property type="entry name" value="CONSERVED HYPOTHETICAL ALANINE AND PROLINE-RICH PROTEIN"/>
    <property type="match status" value="1"/>
</dbReference>
<feature type="region of interest" description="Disordered" evidence="1">
    <location>
        <begin position="1"/>
        <end position="42"/>
    </location>
</feature>
<dbReference type="Proteomes" id="UP000002213">
    <property type="component" value="Chromosome"/>
</dbReference>
<dbReference type="PANTHER" id="PTHR43244">
    <property type="match status" value="1"/>
</dbReference>